<name>A0A0F9F7L9_9ZZZZ</name>
<dbReference type="EMBL" id="LAZR01024636">
    <property type="protein sequence ID" value="KKL74486.1"/>
    <property type="molecule type" value="Genomic_DNA"/>
</dbReference>
<organism evidence="1">
    <name type="scientific">marine sediment metagenome</name>
    <dbReference type="NCBI Taxonomy" id="412755"/>
    <lineage>
        <taxon>unclassified sequences</taxon>
        <taxon>metagenomes</taxon>
        <taxon>ecological metagenomes</taxon>
    </lineage>
</organism>
<evidence type="ECO:0000313" key="1">
    <source>
        <dbReference type="EMBL" id="KKL74486.1"/>
    </source>
</evidence>
<comment type="caution">
    <text evidence="1">The sequence shown here is derived from an EMBL/GenBank/DDBJ whole genome shotgun (WGS) entry which is preliminary data.</text>
</comment>
<protein>
    <submittedName>
        <fullName evidence="1">Uncharacterized protein</fullName>
    </submittedName>
</protein>
<proteinExistence type="predicted"/>
<reference evidence="1" key="1">
    <citation type="journal article" date="2015" name="Nature">
        <title>Complex archaea that bridge the gap between prokaryotes and eukaryotes.</title>
        <authorList>
            <person name="Spang A."/>
            <person name="Saw J.H."/>
            <person name="Jorgensen S.L."/>
            <person name="Zaremba-Niedzwiedzka K."/>
            <person name="Martijn J."/>
            <person name="Lind A.E."/>
            <person name="van Eijk R."/>
            <person name="Schleper C."/>
            <person name="Guy L."/>
            <person name="Ettema T.J."/>
        </authorList>
    </citation>
    <scope>NUCLEOTIDE SEQUENCE</scope>
</reference>
<gene>
    <name evidence="1" type="ORF">LCGC14_2064440</name>
</gene>
<sequence length="43" mass="4646">MAQQTEGGMEERKANPVARVTSALRANLPQFLILARQARPAPG</sequence>
<accession>A0A0F9F7L9</accession>
<feature type="non-terminal residue" evidence="1">
    <location>
        <position position="43"/>
    </location>
</feature>
<dbReference type="AlphaFoldDB" id="A0A0F9F7L9"/>